<dbReference type="EMBL" id="KZ293435">
    <property type="protein sequence ID" value="PBK67758.1"/>
    <property type="molecule type" value="Genomic_DNA"/>
</dbReference>
<sequence>MSDDGRNTEGLPPRPTRSLINLFTPHAMPDEGHKPWVLPPRPTRSPMYLFDAQMQKTMAQYQDTYERAIQNERTENFWTWFIAMWVRKYPESFTPPWQSEYNQSVYDCYKRIENWMDALGGQQAKDDLAAAYRDSSCSNTSASDSEDSSGSSDSATGSLPSHSSTLCIASDIDSAKDALQADEIWTDRLTMRKRFVQQRRLQARIRVFAWRSVTHANGVDDISEWERLDVDAWVEATGYTERRANFQIAS</sequence>
<organism evidence="2 3">
    <name type="scientific">Armillaria solidipes</name>
    <dbReference type="NCBI Taxonomy" id="1076256"/>
    <lineage>
        <taxon>Eukaryota</taxon>
        <taxon>Fungi</taxon>
        <taxon>Dikarya</taxon>
        <taxon>Basidiomycota</taxon>
        <taxon>Agaricomycotina</taxon>
        <taxon>Agaricomycetes</taxon>
        <taxon>Agaricomycetidae</taxon>
        <taxon>Agaricales</taxon>
        <taxon>Marasmiineae</taxon>
        <taxon>Physalacriaceae</taxon>
        <taxon>Armillaria</taxon>
    </lineage>
</organism>
<keyword evidence="3" id="KW-1185">Reference proteome</keyword>
<accession>A0A2H3BNY2</accession>
<evidence type="ECO:0000313" key="2">
    <source>
        <dbReference type="EMBL" id="PBK67758.1"/>
    </source>
</evidence>
<proteinExistence type="predicted"/>
<evidence type="ECO:0000256" key="1">
    <source>
        <dbReference type="SAM" id="MobiDB-lite"/>
    </source>
</evidence>
<dbReference type="Proteomes" id="UP000218334">
    <property type="component" value="Unassembled WGS sequence"/>
</dbReference>
<feature type="region of interest" description="Disordered" evidence="1">
    <location>
        <begin position="136"/>
        <end position="161"/>
    </location>
</feature>
<evidence type="ECO:0000313" key="3">
    <source>
        <dbReference type="Proteomes" id="UP000218334"/>
    </source>
</evidence>
<gene>
    <name evidence="2" type="ORF">ARMSODRAFT_1020275</name>
</gene>
<feature type="compositionally biased region" description="Low complexity" evidence="1">
    <location>
        <begin position="136"/>
        <end position="158"/>
    </location>
</feature>
<reference evidence="3" key="1">
    <citation type="journal article" date="2017" name="Nat. Ecol. Evol.">
        <title>Genome expansion and lineage-specific genetic innovations in the forest pathogenic fungi Armillaria.</title>
        <authorList>
            <person name="Sipos G."/>
            <person name="Prasanna A.N."/>
            <person name="Walter M.C."/>
            <person name="O'Connor E."/>
            <person name="Balint B."/>
            <person name="Krizsan K."/>
            <person name="Kiss B."/>
            <person name="Hess J."/>
            <person name="Varga T."/>
            <person name="Slot J."/>
            <person name="Riley R."/>
            <person name="Boka B."/>
            <person name="Rigling D."/>
            <person name="Barry K."/>
            <person name="Lee J."/>
            <person name="Mihaltcheva S."/>
            <person name="LaButti K."/>
            <person name="Lipzen A."/>
            <person name="Waldron R."/>
            <person name="Moloney N.M."/>
            <person name="Sperisen C."/>
            <person name="Kredics L."/>
            <person name="Vagvoelgyi C."/>
            <person name="Patrignani A."/>
            <person name="Fitzpatrick D."/>
            <person name="Nagy I."/>
            <person name="Doyle S."/>
            <person name="Anderson J.B."/>
            <person name="Grigoriev I.V."/>
            <person name="Gueldener U."/>
            <person name="Muensterkoetter M."/>
            <person name="Nagy L.G."/>
        </authorList>
    </citation>
    <scope>NUCLEOTIDE SEQUENCE [LARGE SCALE GENOMIC DNA]</scope>
    <source>
        <strain evidence="3">28-4</strain>
    </source>
</reference>
<name>A0A2H3BNY2_9AGAR</name>
<dbReference type="AlphaFoldDB" id="A0A2H3BNY2"/>
<protein>
    <submittedName>
        <fullName evidence="2">Uncharacterized protein</fullName>
    </submittedName>
</protein>